<dbReference type="GeneID" id="4396572"/>
<organism evidence="2 3">
    <name type="scientific">Chaetomium globosum (strain ATCC 6205 / CBS 148.51 / DSM 1962 / NBRC 6347 / NRRL 1970)</name>
    <name type="common">Soil fungus</name>
    <dbReference type="NCBI Taxonomy" id="306901"/>
    <lineage>
        <taxon>Eukaryota</taxon>
        <taxon>Fungi</taxon>
        <taxon>Dikarya</taxon>
        <taxon>Ascomycota</taxon>
        <taxon>Pezizomycotina</taxon>
        <taxon>Sordariomycetes</taxon>
        <taxon>Sordariomycetidae</taxon>
        <taxon>Sordariales</taxon>
        <taxon>Chaetomiaceae</taxon>
        <taxon>Chaetomium</taxon>
    </lineage>
</organism>
<dbReference type="Proteomes" id="UP000001056">
    <property type="component" value="Unassembled WGS sequence"/>
</dbReference>
<evidence type="ECO:0000313" key="2">
    <source>
        <dbReference type="EMBL" id="EAQ83705.1"/>
    </source>
</evidence>
<dbReference type="OrthoDB" id="4583946at2759"/>
<keyword evidence="3" id="KW-1185">Reference proteome</keyword>
<proteinExistence type="predicted"/>
<dbReference type="InParanoid" id="Q2GPJ5"/>
<feature type="region of interest" description="Disordered" evidence="1">
    <location>
        <begin position="95"/>
        <end position="114"/>
    </location>
</feature>
<evidence type="ECO:0008006" key="4">
    <source>
        <dbReference type="Google" id="ProtNLM"/>
    </source>
</evidence>
<evidence type="ECO:0000313" key="3">
    <source>
        <dbReference type="Proteomes" id="UP000001056"/>
    </source>
</evidence>
<name>Q2GPJ5_CHAGB</name>
<dbReference type="VEuPathDB" id="FungiDB:CHGG_10109"/>
<dbReference type="HOGENOM" id="CLU_980060_0_0_1"/>
<sequence length="284" mass="30650">MPSLRLLRKFNAFARLRERAKAVKATDGYPARQADVGVNPAYKTAPAVVPNQRLHPQPPGAAVTIATGNTCPAPADKTIVVNAEDVAADGAVVGTSQRPRRGSSHAMPPAPPAAPASMLEALPAELRLQVLSHISDLCDLRALVFASPVFSQQYRLDRQHFLGRVLLRSLGSLTAEAYAVQGSSTIYSRSPGPLPAETVEQFIHSYVSRPFAPPELILQDCTLTDLAEMAAFYLSVAEPLLLQCAALFLQQLNPSLGVGSLSATEKTRLLRALYRFQFYCNIFG</sequence>
<dbReference type="RefSeq" id="XP_001228036.1">
    <property type="nucleotide sequence ID" value="XM_001228035.1"/>
</dbReference>
<accession>Q2GPJ5</accession>
<evidence type="ECO:0000256" key="1">
    <source>
        <dbReference type="SAM" id="MobiDB-lite"/>
    </source>
</evidence>
<gene>
    <name evidence="2" type="ORF">CHGG_10109</name>
</gene>
<dbReference type="EMBL" id="CH408035">
    <property type="protein sequence ID" value="EAQ83705.1"/>
    <property type="molecule type" value="Genomic_DNA"/>
</dbReference>
<reference evidence="3" key="1">
    <citation type="journal article" date="2015" name="Genome Announc.">
        <title>Draft genome sequence of the cellulolytic fungus Chaetomium globosum.</title>
        <authorList>
            <person name="Cuomo C.A."/>
            <person name="Untereiner W.A."/>
            <person name="Ma L.-J."/>
            <person name="Grabherr M."/>
            <person name="Birren B.W."/>
        </authorList>
    </citation>
    <scope>NUCLEOTIDE SEQUENCE [LARGE SCALE GENOMIC DNA]</scope>
    <source>
        <strain evidence="3">ATCC 6205 / CBS 148.51 / DSM 1962 / NBRC 6347 / NRRL 1970</strain>
    </source>
</reference>
<dbReference type="AlphaFoldDB" id="Q2GPJ5"/>
<protein>
    <recommendedName>
        <fullName evidence="4">F-box domain-containing protein</fullName>
    </recommendedName>
</protein>